<evidence type="ECO:0000313" key="1">
    <source>
        <dbReference type="EMBL" id="CAG8738163.1"/>
    </source>
</evidence>
<proteinExistence type="predicted"/>
<protein>
    <submittedName>
        <fullName evidence="1">2013_t:CDS:1</fullName>
    </submittedName>
</protein>
<organism evidence="1 2">
    <name type="scientific">Acaulospora colombiana</name>
    <dbReference type="NCBI Taxonomy" id="27376"/>
    <lineage>
        <taxon>Eukaryota</taxon>
        <taxon>Fungi</taxon>
        <taxon>Fungi incertae sedis</taxon>
        <taxon>Mucoromycota</taxon>
        <taxon>Glomeromycotina</taxon>
        <taxon>Glomeromycetes</taxon>
        <taxon>Diversisporales</taxon>
        <taxon>Acaulosporaceae</taxon>
        <taxon>Acaulospora</taxon>
    </lineage>
</organism>
<dbReference type="Proteomes" id="UP000789525">
    <property type="component" value="Unassembled WGS sequence"/>
</dbReference>
<sequence>RISCLPTYTHNQHKLMMSWKNAFIKREPHVPVVDKVQENVKSVASKLRATRIPPPPVPPEPVTIAIVGAGQRYSGSGYASYAKIDPQWAKVVAVAEPVEVRRRKMQKQYDIPDENVFSDWKELAKRSKLADAVVIATLDDLHAEPTVAFADLKYNILLEKPMAATIED</sequence>
<feature type="non-terminal residue" evidence="1">
    <location>
        <position position="1"/>
    </location>
</feature>
<evidence type="ECO:0000313" key="2">
    <source>
        <dbReference type="Proteomes" id="UP000789525"/>
    </source>
</evidence>
<feature type="non-terminal residue" evidence="1">
    <location>
        <position position="168"/>
    </location>
</feature>
<dbReference type="EMBL" id="CAJVPT010046470">
    <property type="protein sequence ID" value="CAG8738163.1"/>
    <property type="molecule type" value="Genomic_DNA"/>
</dbReference>
<name>A0ACA9Q6L8_9GLOM</name>
<comment type="caution">
    <text evidence="1">The sequence shown here is derived from an EMBL/GenBank/DDBJ whole genome shotgun (WGS) entry which is preliminary data.</text>
</comment>
<accession>A0ACA9Q6L8</accession>
<gene>
    <name evidence="1" type="ORF">ACOLOM_LOCUS12018</name>
</gene>
<keyword evidence="2" id="KW-1185">Reference proteome</keyword>
<reference evidence="1" key="1">
    <citation type="submission" date="2021-06" db="EMBL/GenBank/DDBJ databases">
        <authorList>
            <person name="Kallberg Y."/>
            <person name="Tangrot J."/>
            <person name="Rosling A."/>
        </authorList>
    </citation>
    <scope>NUCLEOTIDE SEQUENCE</scope>
    <source>
        <strain evidence="1">CL356</strain>
    </source>
</reference>